<keyword evidence="4" id="KW-0699">rRNA-binding</keyword>
<dbReference type="NCBIfam" id="NF004363">
    <property type="entry name" value="PRK05738.2-4"/>
    <property type="match status" value="1"/>
</dbReference>
<dbReference type="GO" id="GO:0003735">
    <property type="term" value="F:structural constituent of ribosome"/>
    <property type="evidence" value="ECO:0007669"/>
    <property type="project" value="InterPro"/>
</dbReference>
<comment type="caution">
    <text evidence="5">The sequence shown here is derived from an EMBL/GenBank/DDBJ whole genome shotgun (WGS) entry which is preliminary data.</text>
</comment>
<protein>
    <recommendedName>
        <fullName evidence="4">Large ribosomal subunit protein uL23</fullName>
    </recommendedName>
</protein>
<evidence type="ECO:0000256" key="3">
    <source>
        <dbReference type="ARBA" id="ARBA00023274"/>
    </source>
</evidence>
<dbReference type="GO" id="GO:0019843">
    <property type="term" value="F:rRNA binding"/>
    <property type="evidence" value="ECO:0007669"/>
    <property type="project" value="UniProtKB-UniRule"/>
</dbReference>
<dbReference type="SUPFAM" id="SSF54189">
    <property type="entry name" value="Ribosomal proteins S24e, L23 and L15e"/>
    <property type="match status" value="1"/>
</dbReference>
<gene>
    <name evidence="4" type="primary">rplW</name>
    <name evidence="5" type="ORF">A2310_06155</name>
</gene>
<accession>A0A1F4SS68</accession>
<keyword evidence="4" id="KW-0694">RNA-binding</keyword>
<dbReference type="InterPro" id="IPR012677">
    <property type="entry name" value="Nucleotide-bd_a/b_plait_sf"/>
</dbReference>
<evidence type="ECO:0000256" key="2">
    <source>
        <dbReference type="ARBA" id="ARBA00022980"/>
    </source>
</evidence>
<evidence type="ECO:0000313" key="6">
    <source>
        <dbReference type="Proteomes" id="UP000178417"/>
    </source>
</evidence>
<comment type="subunit">
    <text evidence="4">Part of the 50S ribosomal subunit. Contacts protein L29, and trigger factor when it is bound to the ribosome.</text>
</comment>
<dbReference type="InterPro" id="IPR012678">
    <property type="entry name" value="Ribosomal_uL23/eL15/eS24_sf"/>
</dbReference>
<dbReference type="InterPro" id="IPR013025">
    <property type="entry name" value="Ribosomal_uL23-like"/>
</dbReference>
<keyword evidence="3 4" id="KW-0687">Ribonucleoprotein</keyword>
<dbReference type="HAMAP" id="MF_01369_B">
    <property type="entry name" value="Ribosomal_uL23_B"/>
    <property type="match status" value="1"/>
</dbReference>
<dbReference type="EMBL" id="MEUB01000020">
    <property type="protein sequence ID" value="OGC23177.1"/>
    <property type="molecule type" value="Genomic_DNA"/>
</dbReference>
<evidence type="ECO:0000313" key="5">
    <source>
        <dbReference type="EMBL" id="OGC23177.1"/>
    </source>
</evidence>
<dbReference type="Proteomes" id="UP000178417">
    <property type="component" value="Unassembled WGS sequence"/>
</dbReference>
<evidence type="ECO:0000256" key="1">
    <source>
        <dbReference type="ARBA" id="ARBA00006700"/>
    </source>
</evidence>
<comment type="function">
    <text evidence="4">One of the early assembly proteins it binds 23S rRNA. One of the proteins that surrounds the polypeptide exit tunnel on the outside of the ribosome. Forms the main docking site for trigger factor binding to the ribosome.</text>
</comment>
<dbReference type="Pfam" id="PF00276">
    <property type="entry name" value="Ribosomal_L23"/>
    <property type="match status" value="1"/>
</dbReference>
<dbReference type="GO" id="GO:1990904">
    <property type="term" value="C:ribonucleoprotein complex"/>
    <property type="evidence" value="ECO:0007669"/>
    <property type="project" value="UniProtKB-KW"/>
</dbReference>
<name>A0A1F4SS68_UNCSA</name>
<keyword evidence="2 4" id="KW-0689">Ribosomal protein</keyword>
<dbReference type="STRING" id="1802579.A2310_06155"/>
<dbReference type="PANTHER" id="PTHR11620">
    <property type="entry name" value="60S RIBOSOMAL PROTEIN L23A"/>
    <property type="match status" value="1"/>
</dbReference>
<dbReference type="Gene3D" id="3.30.70.330">
    <property type="match status" value="1"/>
</dbReference>
<evidence type="ECO:0000256" key="4">
    <source>
        <dbReference type="HAMAP-Rule" id="MF_01369"/>
    </source>
</evidence>
<dbReference type="AlphaFoldDB" id="A0A1F4SS68"/>
<reference evidence="5 6" key="1">
    <citation type="journal article" date="2016" name="Nat. Commun.">
        <title>Thousands of microbial genomes shed light on interconnected biogeochemical processes in an aquifer system.</title>
        <authorList>
            <person name="Anantharaman K."/>
            <person name="Brown C.T."/>
            <person name="Hug L.A."/>
            <person name="Sharon I."/>
            <person name="Castelle C.J."/>
            <person name="Probst A.J."/>
            <person name="Thomas B.C."/>
            <person name="Singh A."/>
            <person name="Wilkins M.J."/>
            <person name="Karaoz U."/>
            <person name="Brodie E.L."/>
            <person name="Williams K.H."/>
            <person name="Hubbard S.S."/>
            <person name="Banfield J.F."/>
        </authorList>
    </citation>
    <scope>NUCLEOTIDE SEQUENCE [LARGE SCALE GENOMIC DNA]</scope>
</reference>
<comment type="similarity">
    <text evidence="1 4">Belongs to the universal ribosomal protein uL23 family.</text>
</comment>
<proteinExistence type="inferred from homology"/>
<sequence>MEPYQILLEPIITEKALGVRTENVYVFKVHPKATKVDIKSAIHKLFNIMPVSVNTVKMKGKRRVLGNKIGRTSSYKKAYVVVPSGKKIEELEV</sequence>
<dbReference type="GO" id="GO:0005840">
    <property type="term" value="C:ribosome"/>
    <property type="evidence" value="ECO:0007669"/>
    <property type="project" value="UniProtKB-KW"/>
</dbReference>
<organism evidence="5 6">
    <name type="scientific">candidate division WOR-1 bacterium RIFOXYB2_FULL_37_13</name>
    <dbReference type="NCBI Taxonomy" id="1802579"/>
    <lineage>
        <taxon>Bacteria</taxon>
        <taxon>Bacillati</taxon>
        <taxon>Saganbacteria</taxon>
    </lineage>
</organism>
<dbReference type="GO" id="GO:0006412">
    <property type="term" value="P:translation"/>
    <property type="evidence" value="ECO:0007669"/>
    <property type="project" value="UniProtKB-UniRule"/>
</dbReference>